<sequence>MSVEEPYWLARSTVEQQRLTRQHHTWTKSIGYLIHPSIAPTLPEDANIADVGCGTGVWMVETAKDSPKTWKFDGYDISDAQFLPQEALPSNVTLGIGNFKNPFPQELLGKYDLINIRLIIISMGEGVWESTLRNVIALLKPGGAIQWIEGDFFVARGFRGTSSSSTSGSYLTQAQLKLNGTLTQRFGYNFPDWVQLYSAAGLQRVEEDVLSTDRDWHWGCFWRTEELGDHKGGRVLVR</sequence>
<dbReference type="CDD" id="cd02440">
    <property type="entry name" value="AdoMet_MTases"/>
    <property type="match status" value="1"/>
</dbReference>
<evidence type="ECO:0008006" key="3">
    <source>
        <dbReference type="Google" id="ProtNLM"/>
    </source>
</evidence>
<dbReference type="Proteomes" id="UP000799444">
    <property type="component" value="Unassembled WGS sequence"/>
</dbReference>
<keyword evidence="2" id="KW-1185">Reference proteome</keyword>
<proteinExistence type="predicted"/>
<dbReference type="PANTHER" id="PTHR43591">
    <property type="entry name" value="METHYLTRANSFERASE"/>
    <property type="match status" value="1"/>
</dbReference>
<dbReference type="InterPro" id="IPR029063">
    <property type="entry name" value="SAM-dependent_MTases_sf"/>
</dbReference>
<comment type="caution">
    <text evidence="1">The sequence shown here is derived from an EMBL/GenBank/DDBJ whole genome shotgun (WGS) entry which is preliminary data.</text>
</comment>
<name>A0A9P4V669_9PLEO</name>
<dbReference type="PANTHER" id="PTHR43591:SF50">
    <property type="entry name" value="METHYLTRANSFERASE DOMAIN-CONTAINING PROTEIN-RELATED"/>
    <property type="match status" value="1"/>
</dbReference>
<gene>
    <name evidence="1" type="ORF">EJ04DRAFT_539535</name>
</gene>
<dbReference type="EMBL" id="ML996097">
    <property type="protein sequence ID" value="KAF2741417.1"/>
    <property type="molecule type" value="Genomic_DNA"/>
</dbReference>
<protein>
    <recommendedName>
        <fullName evidence="3">S-adenosyl-L-methionine-dependent methyltransferase</fullName>
    </recommendedName>
</protein>
<organism evidence="1 2">
    <name type="scientific">Polyplosphaeria fusca</name>
    <dbReference type="NCBI Taxonomy" id="682080"/>
    <lineage>
        <taxon>Eukaryota</taxon>
        <taxon>Fungi</taxon>
        <taxon>Dikarya</taxon>
        <taxon>Ascomycota</taxon>
        <taxon>Pezizomycotina</taxon>
        <taxon>Dothideomycetes</taxon>
        <taxon>Pleosporomycetidae</taxon>
        <taxon>Pleosporales</taxon>
        <taxon>Tetraplosphaeriaceae</taxon>
        <taxon>Polyplosphaeria</taxon>
    </lineage>
</organism>
<dbReference type="AlphaFoldDB" id="A0A9P4V669"/>
<dbReference type="OrthoDB" id="417697at2759"/>
<dbReference type="SUPFAM" id="SSF53335">
    <property type="entry name" value="S-adenosyl-L-methionine-dependent methyltransferases"/>
    <property type="match status" value="1"/>
</dbReference>
<reference evidence="1" key="1">
    <citation type="journal article" date="2020" name="Stud. Mycol.">
        <title>101 Dothideomycetes genomes: a test case for predicting lifestyles and emergence of pathogens.</title>
        <authorList>
            <person name="Haridas S."/>
            <person name="Albert R."/>
            <person name="Binder M."/>
            <person name="Bloem J."/>
            <person name="Labutti K."/>
            <person name="Salamov A."/>
            <person name="Andreopoulos B."/>
            <person name="Baker S."/>
            <person name="Barry K."/>
            <person name="Bills G."/>
            <person name="Bluhm B."/>
            <person name="Cannon C."/>
            <person name="Castanera R."/>
            <person name="Culley D."/>
            <person name="Daum C."/>
            <person name="Ezra D."/>
            <person name="Gonzalez J."/>
            <person name="Henrissat B."/>
            <person name="Kuo A."/>
            <person name="Liang C."/>
            <person name="Lipzen A."/>
            <person name="Lutzoni F."/>
            <person name="Magnuson J."/>
            <person name="Mondo S."/>
            <person name="Nolan M."/>
            <person name="Ohm R."/>
            <person name="Pangilinan J."/>
            <person name="Park H.-J."/>
            <person name="Ramirez L."/>
            <person name="Alfaro M."/>
            <person name="Sun H."/>
            <person name="Tritt A."/>
            <person name="Yoshinaga Y."/>
            <person name="Zwiers L.-H."/>
            <person name="Turgeon B."/>
            <person name="Goodwin S."/>
            <person name="Spatafora J."/>
            <person name="Crous P."/>
            <person name="Grigoriev I."/>
        </authorList>
    </citation>
    <scope>NUCLEOTIDE SEQUENCE</scope>
    <source>
        <strain evidence="1">CBS 125425</strain>
    </source>
</reference>
<accession>A0A9P4V669</accession>
<evidence type="ECO:0000313" key="2">
    <source>
        <dbReference type="Proteomes" id="UP000799444"/>
    </source>
</evidence>
<evidence type="ECO:0000313" key="1">
    <source>
        <dbReference type="EMBL" id="KAF2741417.1"/>
    </source>
</evidence>
<dbReference type="Gene3D" id="3.40.50.150">
    <property type="entry name" value="Vaccinia Virus protein VP39"/>
    <property type="match status" value="1"/>
</dbReference>
<dbReference type="Pfam" id="PF13489">
    <property type="entry name" value="Methyltransf_23"/>
    <property type="match status" value="1"/>
</dbReference>